<protein>
    <submittedName>
        <fullName evidence="10">Mechanosensitive ion channel family protein</fullName>
    </submittedName>
</protein>
<feature type="transmembrane region" description="Helical" evidence="8">
    <location>
        <begin position="210"/>
        <end position="231"/>
    </location>
</feature>
<evidence type="ECO:0000256" key="6">
    <source>
        <dbReference type="ARBA" id="ARBA00023136"/>
    </source>
</evidence>
<dbReference type="Proteomes" id="UP001302719">
    <property type="component" value="Chromosome"/>
</dbReference>
<dbReference type="KEGG" id="nall:PP769_10390"/>
<comment type="subcellular location">
    <subcellularLocation>
        <location evidence="1">Cell membrane</location>
        <topology evidence="1">Multi-pass membrane protein</topology>
    </subcellularLocation>
</comment>
<keyword evidence="5 8" id="KW-1133">Transmembrane helix</keyword>
<dbReference type="SUPFAM" id="SSF50182">
    <property type="entry name" value="Sm-like ribonucleoproteins"/>
    <property type="match status" value="1"/>
</dbReference>
<dbReference type="RefSeq" id="WP_312639981.1">
    <property type="nucleotide sequence ID" value="NZ_CP116967.1"/>
</dbReference>
<dbReference type="Gene3D" id="2.30.30.60">
    <property type="match status" value="1"/>
</dbReference>
<dbReference type="Pfam" id="PF04972">
    <property type="entry name" value="BON"/>
    <property type="match status" value="1"/>
</dbReference>
<dbReference type="PANTHER" id="PTHR30221:SF1">
    <property type="entry name" value="SMALL-CONDUCTANCE MECHANOSENSITIVE CHANNEL"/>
    <property type="match status" value="1"/>
</dbReference>
<organism evidence="10 11">
    <name type="scientific">Candidatus Nitrospira allomarina</name>
    <dbReference type="NCBI Taxonomy" id="3020900"/>
    <lineage>
        <taxon>Bacteria</taxon>
        <taxon>Pseudomonadati</taxon>
        <taxon>Nitrospirota</taxon>
        <taxon>Nitrospiria</taxon>
        <taxon>Nitrospirales</taxon>
        <taxon>Nitrospiraceae</taxon>
        <taxon>Nitrospira</taxon>
    </lineage>
</organism>
<keyword evidence="6 8" id="KW-0472">Membrane</keyword>
<dbReference type="PROSITE" id="PS50914">
    <property type="entry name" value="BON"/>
    <property type="match status" value="1"/>
</dbReference>
<dbReference type="InterPro" id="IPR007055">
    <property type="entry name" value="BON_dom"/>
</dbReference>
<dbReference type="GO" id="GO:0008381">
    <property type="term" value="F:mechanosensitive monoatomic ion channel activity"/>
    <property type="evidence" value="ECO:0007669"/>
    <property type="project" value="InterPro"/>
</dbReference>
<dbReference type="GO" id="GO:0005886">
    <property type="term" value="C:plasma membrane"/>
    <property type="evidence" value="ECO:0007669"/>
    <property type="project" value="UniProtKB-SubCell"/>
</dbReference>
<proteinExistence type="inferred from homology"/>
<dbReference type="InterPro" id="IPR049278">
    <property type="entry name" value="MS_channel_C"/>
</dbReference>
<dbReference type="PANTHER" id="PTHR30221">
    <property type="entry name" value="SMALL-CONDUCTANCE MECHANOSENSITIVE CHANNEL"/>
    <property type="match status" value="1"/>
</dbReference>
<feature type="region of interest" description="Disordered" evidence="7">
    <location>
        <begin position="415"/>
        <end position="458"/>
    </location>
</feature>
<dbReference type="InterPro" id="IPR045275">
    <property type="entry name" value="MscS_archaea/bacteria_type"/>
</dbReference>
<reference evidence="10 11" key="1">
    <citation type="submission" date="2023-01" db="EMBL/GenBank/DDBJ databases">
        <title>Cultivation and genomic characterization of new, ubiquitous marine nitrite-oxidizing bacteria from the Nitrospirales.</title>
        <authorList>
            <person name="Mueller A.J."/>
            <person name="Daebeler A."/>
            <person name="Herbold C.W."/>
            <person name="Kirkegaard R.H."/>
            <person name="Daims H."/>
        </authorList>
    </citation>
    <scope>NUCLEOTIDE SEQUENCE [LARGE SCALE GENOMIC DNA]</scope>
    <source>
        <strain evidence="10 11">VA</strain>
    </source>
</reference>
<accession>A0AA96G771</accession>
<evidence type="ECO:0000313" key="11">
    <source>
        <dbReference type="Proteomes" id="UP001302719"/>
    </source>
</evidence>
<evidence type="ECO:0000313" key="10">
    <source>
        <dbReference type="EMBL" id="WNM56393.1"/>
    </source>
</evidence>
<evidence type="ECO:0000256" key="2">
    <source>
        <dbReference type="ARBA" id="ARBA00008017"/>
    </source>
</evidence>
<evidence type="ECO:0000256" key="3">
    <source>
        <dbReference type="ARBA" id="ARBA00022475"/>
    </source>
</evidence>
<dbReference type="SUPFAM" id="SSF82689">
    <property type="entry name" value="Mechanosensitive channel protein MscS (YggB), C-terminal domain"/>
    <property type="match status" value="1"/>
</dbReference>
<dbReference type="InterPro" id="IPR006685">
    <property type="entry name" value="MscS_channel_2nd"/>
</dbReference>
<evidence type="ECO:0000256" key="1">
    <source>
        <dbReference type="ARBA" id="ARBA00004651"/>
    </source>
</evidence>
<dbReference type="Gene3D" id="3.30.70.100">
    <property type="match status" value="1"/>
</dbReference>
<gene>
    <name evidence="10" type="ORF">PP769_10390</name>
</gene>
<evidence type="ECO:0000256" key="4">
    <source>
        <dbReference type="ARBA" id="ARBA00022692"/>
    </source>
</evidence>
<evidence type="ECO:0000256" key="7">
    <source>
        <dbReference type="SAM" id="MobiDB-lite"/>
    </source>
</evidence>
<feature type="domain" description="BON" evidence="9">
    <location>
        <begin position="57"/>
        <end position="123"/>
    </location>
</feature>
<dbReference type="InterPro" id="IPR023408">
    <property type="entry name" value="MscS_beta-dom_sf"/>
</dbReference>
<sequence>MYYRLYSVILVILIIVVWSARGAPVWSQEPVDNSEAPTDSRPTDKPQEIAVGVDKVEDRLITQRLREVFQNLPELADVDIAVKAGVVRLSGHTSTKEAHEQALELAGRVDGVVSVTDEITQKREVRERLTVVQEKMVDQLNNFISYLPLLIIGFTVFLLFWFLASFMTKWDNLYEKITPHAFLQSLAKQIVQGAVIFIGFVVMLEILDATALLGTIVGVAGVMGLAIGFALRDTVENYIASILLSIRQPFRPLDQIVLENYEGLVMKLTSRETILMTLDGNHVRIPNATVYKGIILNYSRNPKRRFSFEVGIDTAVNIESALQLAIKTLEETRGVIADPPVRCAVEKLGDSNVILKMFAWTTQDQYDFGKVKSEAIRAVKEAFDLANYEMPEPIYRLKMQGYSPLDAQAVFDRTDHTQDAPSPAAQSDSQADVTKDNHIVEQISKDRADNKERDLLKS</sequence>
<dbReference type="Gene3D" id="3.30.1340.30">
    <property type="match status" value="1"/>
</dbReference>
<keyword evidence="3" id="KW-1003">Cell membrane</keyword>
<evidence type="ECO:0000256" key="5">
    <source>
        <dbReference type="ARBA" id="ARBA00022989"/>
    </source>
</evidence>
<name>A0AA96G771_9BACT</name>
<dbReference type="AlphaFoldDB" id="A0AA96G771"/>
<dbReference type="SUPFAM" id="SSF82861">
    <property type="entry name" value="Mechanosensitive channel protein MscS (YggB), transmembrane region"/>
    <property type="match status" value="1"/>
</dbReference>
<feature type="compositionally biased region" description="Basic and acidic residues" evidence="7">
    <location>
        <begin position="433"/>
        <end position="458"/>
    </location>
</feature>
<dbReference type="Gene3D" id="1.10.287.1260">
    <property type="match status" value="1"/>
</dbReference>
<dbReference type="InterPro" id="IPR010920">
    <property type="entry name" value="LSM_dom_sf"/>
</dbReference>
<feature type="transmembrane region" description="Helical" evidence="8">
    <location>
        <begin position="185"/>
        <end position="204"/>
    </location>
</feature>
<dbReference type="Pfam" id="PF21082">
    <property type="entry name" value="MS_channel_3rd"/>
    <property type="match status" value="1"/>
</dbReference>
<feature type="compositionally biased region" description="Low complexity" evidence="7">
    <location>
        <begin position="419"/>
        <end position="432"/>
    </location>
</feature>
<evidence type="ECO:0000259" key="9">
    <source>
        <dbReference type="PROSITE" id="PS50914"/>
    </source>
</evidence>
<dbReference type="InterPro" id="IPR011066">
    <property type="entry name" value="MscS_channel_C_sf"/>
</dbReference>
<feature type="transmembrane region" description="Helical" evidence="8">
    <location>
        <begin position="143"/>
        <end position="164"/>
    </location>
</feature>
<dbReference type="EMBL" id="CP116967">
    <property type="protein sequence ID" value="WNM56393.1"/>
    <property type="molecule type" value="Genomic_DNA"/>
</dbReference>
<dbReference type="InterPro" id="IPR011014">
    <property type="entry name" value="MscS_channel_TM-2"/>
</dbReference>
<dbReference type="Pfam" id="PF00924">
    <property type="entry name" value="MS_channel_2nd"/>
    <property type="match status" value="1"/>
</dbReference>
<evidence type="ECO:0000256" key="8">
    <source>
        <dbReference type="SAM" id="Phobius"/>
    </source>
</evidence>
<keyword evidence="4 8" id="KW-0812">Transmembrane</keyword>
<feature type="region of interest" description="Disordered" evidence="7">
    <location>
        <begin position="27"/>
        <end position="46"/>
    </location>
</feature>
<keyword evidence="11" id="KW-1185">Reference proteome</keyword>
<comment type="similarity">
    <text evidence="2">Belongs to the MscS (TC 1.A.23) family.</text>
</comment>